<organism evidence="2 3">
    <name type="scientific">Orbilia javanica</name>
    <dbReference type="NCBI Taxonomy" id="47235"/>
    <lineage>
        <taxon>Eukaryota</taxon>
        <taxon>Fungi</taxon>
        <taxon>Dikarya</taxon>
        <taxon>Ascomycota</taxon>
        <taxon>Pezizomycotina</taxon>
        <taxon>Orbiliomycetes</taxon>
        <taxon>Orbiliales</taxon>
        <taxon>Orbiliaceae</taxon>
        <taxon>Orbilia</taxon>
    </lineage>
</organism>
<keyword evidence="1" id="KW-0472">Membrane</keyword>
<gene>
    <name evidence="2" type="ORF">TWF718_009852</name>
</gene>
<keyword evidence="3" id="KW-1185">Reference proteome</keyword>
<comment type="caution">
    <text evidence="2">The sequence shown here is derived from an EMBL/GenBank/DDBJ whole genome shotgun (WGS) entry which is preliminary data.</text>
</comment>
<keyword evidence="1" id="KW-0812">Transmembrane</keyword>
<evidence type="ECO:0000313" key="2">
    <source>
        <dbReference type="EMBL" id="KAK6337066.1"/>
    </source>
</evidence>
<protein>
    <submittedName>
        <fullName evidence="2">Uncharacterized protein</fullName>
    </submittedName>
</protein>
<feature type="transmembrane region" description="Helical" evidence="1">
    <location>
        <begin position="226"/>
        <end position="243"/>
    </location>
</feature>
<accession>A0AAN8N0B1</accession>
<name>A0AAN8N0B1_9PEZI</name>
<proteinExistence type="predicted"/>
<reference evidence="2 3" key="1">
    <citation type="submission" date="2019-10" db="EMBL/GenBank/DDBJ databases">
        <authorList>
            <person name="Palmer J.M."/>
        </authorList>
    </citation>
    <scope>NUCLEOTIDE SEQUENCE [LARGE SCALE GENOMIC DNA]</scope>
    <source>
        <strain evidence="2 3">TWF718</strain>
    </source>
</reference>
<dbReference type="AlphaFoldDB" id="A0AAN8N0B1"/>
<dbReference type="Proteomes" id="UP001313282">
    <property type="component" value="Unassembled WGS sequence"/>
</dbReference>
<keyword evidence="1" id="KW-1133">Transmembrane helix</keyword>
<sequence length="306" mass="34255">MGVVTSWTAPDRHTIIFFDAADSIREQLTSSCEHIRQNPAMRNPYWAHEFLIGPIVACYDHAVWNLRDQVKALETQRREGKSQVTNTIESNDRDINESGTTFNALHEILRHALHATETIGVAIQTLKSICSRKKTFDEERYSADAAAKKETAQSMILLKRCAKKIGVYLDFQSSVITSLEARAKANEARIRSEITLAFSTVAQLDSRLQAEIGNAARADSYTMVKIAAVTMLFLPPSFVSAIFSTSFFEFKPAEGEAVSKDFWIFWAISIPLTVIVFVSLYPGNRGLLVRGRISNAAHLRPLRETV</sequence>
<evidence type="ECO:0000256" key="1">
    <source>
        <dbReference type="SAM" id="Phobius"/>
    </source>
</evidence>
<dbReference type="Gene3D" id="1.20.58.340">
    <property type="entry name" value="Magnesium transport protein CorA, transmembrane region"/>
    <property type="match status" value="1"/>
</dbReference>
<dbReference type="EMBL" id="JAVHNR010000007">
    <property type="protein sequence ID" value="KAK6337066.1"/>
    <property type="molecule type" value="Genomic_DNA"/>
</dbReference>
<evidence type="ECO:0000313" key="3">
    <source>
        <dbReference type="Proteomes" id="UP001313282"/>
    </source>
</evidence>
<feature type="transmembrane region" description="Helical" evidence="1">
    <location>
        <begin position="263"/>
        <end position="282"/>
    </location>
</feature>